<comment type="function">
    <text evidence="1">Has no detectable activity with D-mannonate and with a panel of 70 other acid sugars (in vitro), in spite of the conservation of the residues that are expected to be important for catalytic activity and cofactor binding. May have evolved a divergent function.</text>
</comment>
<organism evidence="6 7">
    <name type="scientific">Evansella caseinilytica</name>
    <dbReference type="NCBI Taxonomy" id="1503961"/>
    <lineage>
        <taxon>Bacteria</taxon>
        <taxon>Bacillati</taxon>
        <taxon>Bacillota</taxon>
        <taxon>Bacilli</taxon>
        <taxon>Bacillales</taxon>
        <taxon>Bacillaceae</taxon>
        <taxon>Evansella</taxon>
    </lineage>
</organism>
<dbReference type="InterPro" id="IPR029065">
    <property type="entry name" value="Enolase_C-like"/>
</dbReference>
<reference evidence="7" key="1">
    <citation type="submission" date="2016-10" db="EMBL/GenBank/DDBJ databases">
        <authorList>
            <person name="Varghese N."/>
            <person name="Submissions S."/>
        </authorList>
    </citation>
    <scope>NUCLEOTIDE SEQUENCE [LARGE SCALE GENOMIC DNA]</scope>
    <source>
        <strain evidence="7">SP</strain>
    </source>
</reference>
<dbReference type="InterPro" id="IPR018110">
    <property type="entry name" value="Mandel_Rmase/mucon_lact_enz_CS"/>
</dbReference>
<proteinExistence type="inferred from homology"/>
<dbReference type="EMBL" id="FNPI01000001">
    <property type="protein sequence ID" value="SDX99214.1"/>
    <property type="molecule type" value="Genomic_DNA"/>
</dbReference>
<sequence>MKKLQITDVEVFLTAPHLIDLVVVRVKTNVGGLYGLGCATFTQRIYAVKQAIEHYLKPFLIGKDPSNIEDIWQSANVSGYWRNGPVMNNALSGIDMALWDIKGKVAELPLYDLLGGKSRDGVALYVHTDGATVEEVEESVKAAVNEGFQYTRCQMGMYGGAGTEDTGLISMSMKKAEALVRKRSPEKLRPGQYFDPEAYAKSIADLFKHLRTAFGNSVEFIHDIHERIPPIEAIRLAKKLEPYDLFFLEDPFAPEHTDWLKMLREQVSTPIAMGELFSHPNDWKALIANKQIDFIRAHVSAIGGITPARKLAIFGELFGIRTAWHGPGDLSPIGAAANIHLDFAATNLGIQEWTPMNDALKTVFPGGPIVQDGYAYVSDRPGLGIDFIEEEAKKYPPHGRLPEWTLARTPDGTAVKP</sequence>
<dbReference type="Gene3D" id="3.20.20.120">
    <property type="entry name" value="Enolase-like C-terminal domain"/>
    <property type="match status" value="1"/>
</dbReference>
<evidence type="ECO:0000313" key="7">
    <source>
        <dbReference type="Proteomes" id="UP000198935"/>
    </source>
</evidence>
<dbReference type="Pfam" id="PF02746">
    <property type="entry name" value="MR_MLE_N"/>
    <property type="match status" value="1"/>
</dbReference>
<accession>A0A1H3G9Q3</accession>
<dbReference type="AlphaFoldDB" id="A0A1H3G9Q3"/>
<dbReference type="InterPro" id="IPR029017">
    <property type="entry name" value="Enolase-like_N"/>
</dbReference>
<keyword evidence="3" id="KW-0479">Metal-binding</keyword>
<dbReference type="PROSITE" id="PS00908">
    <property type="entry name" value="MR_MLE_1"/>
    <property type="match status" value="1"/>
</dbReference>
<dbReference type="SUPFAM" id="SSF51604">
    <property type="entry name" value="Enolase C-terminal domain-like"/>
    <property type="match status" value="1"/>
</dbReference>
<evidence type="ECO:0000256" key="4">
    <source>
        <dbReference type="ARBA" id="ARBA00022842"/>
    </source>
</evidence>
<dbReference type="InterPro" id="IPR013342">
    <property type="entry name" value="Mandelate_racemase_C"/>
</dbReference>
<keyword evidence="7" id="KW-1185">Reference proteome</keyword>
<dbReference type="InterPro" id="IPR036849">
    <property type="entry name" value="Enolase-like_C_sf"/>
</dbReference>
<evidence type="ECO:0000259" key="5">
    <source>
        <dbReference type="SMART" id="SM00922"/>
    </source>
</evidence>
<dbReference type="SUPFAM" id="SSF54826">
    <property type="entry name" value="Enolase N-terminal domain-like"/>
    <property type="match status" value="1"/>
</dbReference>
<comment type="similarity">
    <text evidence="2">Belongs to the mandelate racemase/muconate lactonizing enzyme family. GalD subfamily.</text>
</comment>
<keyword evidence="4" id="KW-0460">Magnesium</keyword>
<gene>
    <name evidence="6" type="ORF">SAMN05421736_10193</name>
</gene>
<evidence type="ECO:0000256" key="1">
    <source>
        <dbReference type="ARBA" id="ARBA00003553"/>
    </source>
</evidence>
<evidence type="ECO:0000313" key="6">
    <source>
        <dbReference type="EMBL" id="SDX99214.1"/>
    </source>
</evidence>
<dbReference type="OrthoDB" id="9775391at2"/>
<name>A0A1H3G9Q3_9BACI</name>
<dbReference type="InterPro" id="IPR013341">
    <property type="entry name" value="Mandelate_racemase_N_dom"/>
</dbReference>
<evidence type="ECO:0000256" key="2">
    <source>
        <dbReference type="ARBA" id="ARBA00010339"/>
    </source>
</evidence>
<dbReference type="GO" id="GO:0000287">
    <property type="term" value="F:magnesium ion binding"/>
    <property type="evidence" value="ECO:0007669"/>
    <property type="project" value="UniProtKB-ARBA"/>
</dbReference>
<dbReference type="Proteomes" id="UP000198935">
    <property type="component" value="Unassembled WGS sequence"/>
</dbReference>
<protein>
    <submittedName>
        <fullName evidence="6">Mannonate dehydratase</fullName>
    </submittedName>
</protein>
<dbReference type="Gene3D" id="3.30.390.10">
    <property type="entry name" value="Enolase-like, N-terminal domain"/>
    <property type="match status" value="1"/>
</dbReference>
<evidence type="ECO:0000256" key="3">
    <source>
        <dbReference type="ARBA" id="ARBA00022723"/>
    </source>
</evidence>
<dbReference type="STRING" id="1503961.SAMN05421736_10193"/>
<dbReference type="GO" id="GO:0009063">
    <property type="term" value="P:amino acid catabolic process"/>
    <property type="evidence" value="ECO:0007669"/>
    <property type="project" value="InterPro"/>
</dbReference>
<dbReference type="PANTHER" id="PTHR48080:SF6">
    <property type="entry name" value="STARVATION-SENSING PROTEIN RSPA"/>
    <property type="match status" value="1"/>
</dbReference>
<dbReference type="FunFam" id="3.20.20.120:FF:000011">
    <property type="entry name" value="D-galactonate dehydratase family member VSWAT3_13707"/>
    <property type="match status" value="1"/>
</dbReference>
<dbReference type="InterPro" id="IPR034593">
    <property type="entry name" value="DgoD-like"/>
</dbReference>
<feature type="domain" description="Mandelate racemase/muconate lactonizing enzyme C-terminal" evidence="5">
    <location>
        <begin position="133"/>
        <end position="270"/>
    </location>
</feature>
<dbReference type="Pfam" id="PF13378">
    <property type="entry name" value="MR_MLE_C"/>
    <property type="match status" value="1"/>
</dbReference>
<dbReference type="PROSITE" id="PS00909">
    <property type="entry name" value="MR_MLE_2"/>
    <property type="match status" value="1"/>
</dbReference>
<dbReference type="SMART" id="SM00922">
    <property type="entry name" value="MR_MLE"/>
    <property type="match status" value="1"/>
</dbReference>
<dbReference type="PANTHER" id="PTHR48080">
    <property type="entry name" value="D-GALACTONATE DEHYDRATASE-RELATED"/>
    <property type="match status" value="1"/>
</dbReference>